<dbReference type="Pfam" id="PF15795">
    <property type="entry name" value="Spec3"/>
    <property type="match status" value="1"/>
</dbReference>
<feature type="transmembrane region" description="Helical" evidence="5">
    <location>
        <begin position="148"/>
        <end position="175"/>
    </location>
</feature>
<keyword evidence="3 5" id="KW-1133">Transmembrane helix</keyword>
<reference evidence="7" key="1">
    <citation type="submission" date="2016-11" db="UniProtKB">
        <authorList>
            <consortium name="WormBaseParasite"/>
        </authorList>
    </citation>
    <scope>IDENTIFICATION</scope>
</reference>
<keyword evidence="6" id="KW-1185">Reference proteome</keyword>
<evidence type="ECO:0000256" key="1">
    <source>
        <dbReference type="ARBA" id="ARBA00004141"/>
    </source>
</evidence>
<dbReference type="PANTHER" id="PTHR21676:SF6">
    <property type="entry name" value="PROTEIN STUM"/>
    <property type="match status" value="1"/>
</dbReference>
<keyword evidence="4 5" id="KW-0472">Membrane</keyword>
<evidence type="ECO:0000256" key="5">
    <source>
        <dbReference type="SAM" id="Phobius"/>
    </source>
</evidence>
<feature type="transmembrane region" description="Helical" evidence="5">
    <location>
        <begin position="98"/>
        <end position="115"/>
    </location>
</feature>
<feature type="transmembrane region" description="Helical" evidence="5">
    <location>
        <begin position="196"/>
        <end position="224"/>
    </location>
</feature>
<evidence type="ECO:0000313" key="7">
    <source>
        <dbReference type="WBParaSite" id="maker-uti_cns_0017181-snap-gene-0.2-mRNA-1"/>
    </source>
</evidence>
<dbReference type="WBParaSite" id="maker-uti_cns_0017181-snap-gene-0.2-mRNA-1">
    <property type="protein sequence ID" value="maker-uti_cns_0017181-snap-gene-0.2-mRNA-1"/>
    <property type="gene ID" value="maker-uti_cns_0017181-snap-gene-0.2"/>
</dbReference>
<dbReference type="InterPro" id="IPR026673">
    <property type="entry name" value="SPEC3/Stum"/>
</dbReference>
<name>A0A1I8IV02_9PLAT</name>
<dbReference type="GO" id="GO:0016020">
    <property type="term" value="C:membrane"/>
    <property type="evidence" value="ECO:0007669"/>
    <property type="project" value="UniProtKB-SubCell"/>
</dbReference>
<protein>
    <submittedName>
        <fullName evidence="7">Protein kinase domain-containing protein</fullName>
    </submittedName>
</protein>
<accession>A0A1I8IV02</accession>
<organism evidence="6 7">
    <name type="scientific">Macrostomum lignano</name>
    <dbReference type="NCBI Taxonomy" id="282301"/>
    <lineage>
        <taxon>Eukaryota</taxon>
        <taxon>Metazoa</taxon>
        <taxon>Spiralia</taxon>
        <taxon>Lophotrochozoa</taxon>
        <taxon>Platyhelminthes</taxon>
        <taxon>Rhabditophora</taxon>
        <taxon>Macrostomorpha</taxon>
        <taxon>Macrostomida</taxon>
        <taxon>Macrostomidae</taxon>
        <taxon>Macrostomum</taxon>
    </lineage>
</organism>
<sequence length="601" mass="64886">TEEPVGASEAPSEAVDPAPVEAGRIIPDGLRPICMPICSSCISSLWEILPNILLSSDSPKPLTQAARTAAGSTDAASRGRAAAASPTGARLRRVVQRIVHLLAQIGVFVLFRLLTGDMSATISTMPSPATNTTEQDKYSRLTVPSFSIQWAVALCTCNFIVPGLGTLMAGLSLCCPCSNRKDFDCRDTCCSACIQLGIALMQLLLTPVCLVGWIWSCVWGFAFIGQSGHERRRVNATGRVDGANSGVVVVATSQPQSGMQAVGGSSGYLNYAFHFKAPVTVHPYGPPPAYTAEAPPPPYCEAAAEQASTSGVATATASAMVQQQQPRAINLPRRTTSGQIRRSSLRKVDCNLSISSGLSKCWPGGHCNIKIAFSSRNSMRLTFHSSSCQSNLLAGTMARLLLNALTRPGGTQTLAAKYSRPVKGTEFMDSSNETRPAQWACNRRMRSGMATRLKPGRSLANCTSLAEWASRQGRTITASSRALHGEEIFAHFRFRLLQQTVRLCAACQRWNSLKLPDQKLLDSPRRRLERRLWQRPWRLRPQPGAAGGIAPTRSYGGSMPGCIPDMRQRRHRQAGHCFRLALFTGHSETAGTGRRTASAQF</sequence>
<dbReference type="AlphaFoldDB" id="A0A1I8IV02"/>
<dbReference type="Proteomes" id="UP000095280">
    <property type="component" value="Unplaced"/>
</dbReference>
<comment type="subcellular location">
    <subcellularLocation>
        <location evidence="1">Membrane</location>
        <topology evidence="1">Multi-pass membrane protein</topology>
    </subcellularLocation>
</comment>
<evidence type="ECO:0000256" key="2">
    <source>
        <dbReference type="ARBA" id="ARBA00022692"/>
    </source>
</evidence>
<evidence type="ECO:0000313" key="6">
    <source>
        <dbReference type="Proteomes" id="UP000095280"/>
    </source>
</evidence>
<proteinExistence type="predicted"/>
<evidence type="ECO:0000256" key="3">
    <source>
        <dbReference type="ARBA" id="ARBA00022989"/>
    </source>
</evidence>
<evidence type="ECO:0000256" key="4">
    <source>
        <dbReference type="ARBA" id="ARBA00023136"/>
    </source>
</evidence>
<keyword evidence="2 5" id="KW-0812">Transmembrane</keyword>
<dbReference type="PANTHER" id="PTHR21676">
    <property type="entry name" value="PROTEIN STUM"/>
    <property type="match status" value="1"/>
</dbReference>